<proteinExistence type="predicted"/>
<dbReference type="KEGG" id="cprv:CYPRO_1167"/>
<dbReference type="PANTHER" id="PTHR42948:SF1">
    <property type="entry name" value="TRANSPORTER"/>
    <property type="match status" value="1"/>
</dbReference>
<evidence type="ECO:0000256" key="2">
    <source>
        <dbReference type="ARBA" id="ARBA00022448"/>
    </source>
</evidence>
<dbReference type="SUPFAM" id="SSF161070">
    <property type="entry name" value="SNF-like"/>
    <property type="match status" value="1"/>
</dbReference>
<dbReference type="AlphaFoldDB" id="A0A345UIX9"/>
<keyword evidence="2" id="KW-0813">Transport</keyword>
<accession>A0A345UIX9</accession>
<dbReference type="EMBL" id="CP027806">
    <property type="protein sequence ID" value="AXJ00431.1"/>
    <property type="molecule type" value="Genomic_DNA"/>
</dbReference>
<dbReference type="Pfam" id="PF00209">
    <property type="entry name" value="SNF"/>
    <property type="match status" value="2"/>
</dbReference>
<feature type="transmembrane region" description="Helical" evidence="6">
    <location>
        <begin position="12"/>
        <end position="33"/>
    </location>
</feature>
<evidence type="ECO:0000256" key="1">
    <source>
        <dbReference type="ARBA" id="ARBA00004141"/>
    </source>
</evidence>
<sequence length="453" mass="48188">MATTQTSGRGTWNSKLGFILAAAGSAVGLGNIWGYPTQVADNGGAAFILVYLICCLLIGLPVMIAELTIGRHTRKNPVGAFKKLDKSGFGAIIGYWGVLCGVMILSFYLVVSGWTLAYVFEQISSFAGNTGLAEFFGDLTNGPKNAVFTVVFMLFTVGIINGGVSNGIERATKVLMPFLLLMLVLMAGYVMTLEGSAEGVRRYLLPDFSLISIDLTLSALGQAFFSLSLGMGALITYGSYLKKNQNIVESAALVTVVDIFIALIAGLLIIPAMYVALNQGIQIFGEDGSLLSSATLVFTVLPQLFENIGGGFGLFISLSFFLLLGLAALTSAISLLEVPVAYVIDEHNISRKKASLIVGGVVLFFGIIISFDIGLIDIFVAIFNEIGLPLGGLMTCLFLTWIWKTGNAISEIESGFPGAANSGLVKTWSFFISYVCPVLIGIVFVTTVLNIIR</sequence>
<feature type="transmembrane region" description="Helical" evidence="6">
    <location>
        <begin position="146"/>
        <end position="164"/>
    </location>
</feature>
<feature type="transmembrane region" description="Helical" evidence="6">
    <location>
        <begin position="217"/>
        <end position="240"/>
    </location>
</feature>
<evidence type="ECO:0000256" key="4">
    <source>
        <dbReference type="ARBA" id="ARBA00022989"/>
    </source>
</evidence>
<reference evidence="7 8" key="1">
    <citation type="submission" date="2018-03" db="EMBL/GenBank/DDBJ databases">
        <title>Phenotypic and genomic properties of Cyclonatronum proteinivorum gen. nov., sp. nov., a haloalkaliphilic bacteroidete from soda lakes possessing Na+-translocating rhodopsin.</title>
        <authorList>
            <person name="Toshchakov S.V."/>
            <person name="Korzhenkov A."/>
            <person name="Samarov N.I."/>
            <person name="Kublanov I.V."/>
            <person name="Muntyan M.S."/>
            <person name="Sorokin D.Y."/>
        </authorList>
    </citation>
    <scope>NUCLEOTIDE SEQUENCE [LARGE SCALE GENOMIC DNA]</scope>
    <source>
        <strain evidence="7 8">Omega</strain>
    </source>
</reference>
<feature type="transmembrane region" description="Helical" evidence="6">
    <location>
        <begin position="386"/>
        <end position="403"/>
    </location>
</feature>
<protein>
    <submittedName>
        <fullName evidence="7">Neurotransmitter:Na+ symporter, NSS family</fullName>
    </submittedName>
</protein>
<dbReference type="InterPro" id="IPR037272">
    <property type="entry name" value="SNS_sf"/>
</dbReference>
<dbReference type="GO" id="GO:0016020">
    <property type="term" value="C:membrane"/>
    <property type="evidence" value="ECO:0007669"/>
    <property type="project" value="UniProtKB-SubCell"/>
</dbReference>
<keyword evidence="3 6" id="KW-0812">Transmembrane</keyword>
<evidence type="ECO:0000313" key="7">
    <source>
        <dbReference type="EMBL" id="AXJ00431.1"/>
    </source>
</evidence>
<dbReference type="NCBIfam" id="NF037979">
    <property type="entry name" value="Na_transp"/>
    <property type="match status" value="1"/>
</dbReference>
<dbReference type="InterPro" id="IPR000175">
    <property type="entry name" value="Na/ntran_symport"/>
</dbReference>
<keyword evidence="8" id="KW-1185">Reference proteome</keyword>
<feature type="transmembrane region" description="Helical" evidence="6">
    <location>
        <begin position="89"/>
        <end position="111"/>
    </location>
</feature>
<comment type="subcellular location">
    <subcellularLocation>
        <location evidence="1">Membrane</location>
        <topology evidence="1">Multi-pass membrane protein</topology>
    </subcellularLocation>
</comment>
<gene>
    <name evidence="7" type="ORF">CYPRO_1167</name>
</gene>
<dbReference type="OrthoDB" id="9762833at2"/>
<dbReference type="InterPro" id="IPR047218">
    <property type="entry name" value="YocR/YhdH-like"/>
</dbReference>
<dbReference type="RefSeq" id="WP_114983709.1">
    <property type="nucleotide sequence ID" value="NZ_CP027806.1"/>
</dbReference>
<keyword evidence="4 6" id="KW-1133">Transmembrane helix</keyword>
<feature type="transmembrane region" description="Helical" evidence="6">
    <location>
        <begin position="45"/>
        <end position="69"/>
    </location>
</feature>
<evidence type="ECO:0000313" key="8">
    <source>
        <dbReference type="Proteomes" id="UP000254808"/>
    </source>
</evidence>
<feature type="transmembrane region" description="Helical" evidence="6">
    <location>
        <begin position="176"/>
        <end position="197"/>
    </location>
</feature>
<feature type="transmembrane region" description="Helical" evidence="6">
    <location>
        <begin position="252"/>
        <end position="276"/>
    </location>
</feature>
<organism evidence="7 8">
    <name type="scientific">Cyclonatronum proteinivorum</name>
    <dbReference type="NCBI Taxonomy" id="1457365"/>
    <lineage>
        <taxon>Bacteria</taxon>
        <taxon>Pseudomonadati</taxon>
        <taxon>Balneolota</taxon>
        <taxon>Balneolia</taxon>
        <taxon>Balneolales</taxon>
        <taxon>Cyclonatronaceae</taxon>
        <taxon>Cyclonatronum</taxon>
    </lineage>
</organism>
<dbReference type="PANTHER" id="PTHR42948">
    <property type="entry name" value="TRANSPORTER"/>
    <property type="match status" value="1"/>
</dbReference>
<dbReference type="Proteomes" id="UP000254808">
    <property type="component" value="Chromosome"/>
</dbReference>
<feature type="transmembrane region" description="Helical" evidence="6">
    <location>
        <begin position="356"/>
        <end position="379"/>
    </location>
</feature>
<evidence type="ECO:0000256" key="3">
    <source>
        <dbReference type="ARBA" id="ARBA00022692"/>
    </source>
</evidence>
<evidence type="ECO:0000256" key="6">
    <source>
        <dbReference type="SAM" id="Phobius"/>
    </source>
</evidence>
<feature type="transmembrane region" description="Helical" evidence="6">
    <location>
        <begin position="312"/>
        <end position="336"/>
    </location>
</feature>
<name>A0A345UIX9_9BACT</name>
<feature type="transmembrane region" description="Helical" evidence="6">
    <location>
        <begin position="431"/>
        <end position="452"/>
    </location>
</feature>
<evidence type="ECO:0000256" key="5">
    <source>
        <dbReference type="ARBA" id="ARBA00023136"/>
    </source>
</evidence>
<keyword evidence="5 6" id="KW-0472">Membrane</keyword>
<dbReference type="PRINTS" id="PR00176">
    <property type="entry name" value="NANEUSMPORT"/>
</dbReference>
<dbReference type="CDD" id="cd10336">
    <property type="entry name" value="SLC6sbd_Tyt1-Like"/>
    <property type="match status" value="1"/>
</dbReference>
<dbReference type="PROSITE" id="PS50267">
    <property type="entry name" value="NA_NEUROTRAN_SYMP_3"/>
    <property type="match status" value="1"/>
</dbReference>